<name>A0A137YUQ9_9ACTN</name>
<dbReference type="InterPro" id="IPR000551">
    <property type="entry name" value="MerR-type_HTH_dom"/>
</dbReference>
<evidence type="ECO:0000313" key="3">
    <source>
        <dbReference type="EMBL" id="KXO89563.1"/>
    </source>
</evidence>
<sequence length="252" mass="27674">MRIGDLARIVGTSTRAVRHYHRIGLLPEPARESNGYRTYTLDDVVLLLRVRRLVALGMSLDEIGDVLDEDERGRDLDELLAELDADLARQAEAIEERRHRLAEMRRAEPGRPVPNRVGAIADRLAEAYAGYAGTARVELAMMEVLTGVVPGAVEIYETALDDPEVVALSGDIAADFEALADAEPDDPRIVAVADRIVAAADRIHLAVSERSGPARIAVDDVAGWFEAADWMCEAQRRCGLLMVQRLAERRSA</sequence>
<dbReference type="InterPro" id="IPR047057">
    <property type="entry name" value="MerR_fam"/>
</dbReference>
<dbReference type="EMBL" id="LSRE01000049">
    <property type="protein sequence ID" value="KXO89563.1"/>
    <property type="molecule type" value="Genomic_DNA"/>
</dbReference>
<dbReference type="SMART" id="SM00422">
    <property type="entry name" value="HTH_MERR"/>
    <property type="match status" value="1"/>
</dbReference>
<evidence type="ECO:0000313" key="4">
    <source>
        <dbReference type="Proteomes" id="UP000070409"/>
    </source>
</evidence>
<dbReference type="RefSeq" id="WP_068746903.1">
    <property type="nucleotide sequence ID" value="NZ_LSRE01000049.1"/>
</dbReference>
<proteinExistence type="predicted"/>
<dbReference type="Proteomes" id="UP000070409">
    <property type="component" value="Unassembled WGS sequence"/>
</dbReference>
<gene>
    <name evidence="3" type="ORF">AXK61_09025</name>
</gene>
<dbReference type="Gene3D" id="1.10.1660.10">
    <property type="match status" value="1"/>
</dbReference>
<comment type="caution">
    <text evidence="3">The sequence shown here is derived from an EMBL/GenBank/DDBJ whole genome shotgun (WGS) entry which is preliminary data.</text>
</comment>
<dbReference type="PANTHER" id="PTHR30204">
    <property type="entry name" value="REDOX-CYCLING DRUG-SENSING TRANSCRIPTIONAL ACTIVATOR SOXR"/>
    <property type="match status" value="1"/>
</dbReference>
<dbReference type="SUPFAM" id="SSF46955">
    <property type="entry name" value="Putative DNA-binding domain"/>
    <property type="match status" value="1"/>
</dbReference>
<evidence type="ECO:0000259" key="2">
    <source>
        <dbReference type="PROSITE" id="PS50937"/>
    </source>
</evidence>
<protein>
    <recommendedName>
        <fullName evidence="2">HTH merR-type domain-containing protein</fullName>
    </recommendedName>
</protein>
<keyword evidence="4" id="KW-1185">Reference proteome</keyword>
<dbReference type="CDD" id="cd00592">
    <property type="entry name" value="HTH_MerR-like"/>
    <property type="match status" value="1"/>
</dbReference>
<dbReference type="Pfam" id="PF13411">
    <property type="entry name" value="MerR_1"/>
    <property type="match status" value="1"/>
</dbReference>
<organism evidence="3 4">
    <name type="scientific">Tsukamurella pseudospumae</name>
    <dbReference type="NCBI Taxonomy" id="239498"/>
    <lineage>
        <taxon>Bacteria</taxon>
        <taxon>Bacillati</taxon>
        <taxon>Actinomycetota</taxon>
        <taxon>Actinomycetes</taxon>
        <taxon>Mycobacteriales</taxon>
        <taxon>Tsukamurellaceae</taxon>
        <taxon>Tsukamurella</taxon>
    </lineage>
</organism>
<evidence type="ECO:0000256" key="1">
    <source>
        <dbReference type="ARBA" id="ARBA00023125"/>
    </source>
</evidence>
<keyword evidence="1" id="KW-0238">DNA-binding</keyword>
<dbReference type="InterPro" id="IPR009061">
    <property type="entry name" value="DNA-bd_dom_put_sf"/>
</dbReference>
<dbReference type="PROSITE" id="PS50937">
    <property type="entry name" value="HTH_MERR_2"/>
    <property type="match status" value="1"/>
</dbReference>
<reference evidence="3 4" key="1">
    <citation type="submission" date="2016-02" db="EMBL/GenBank/DDBJ databases">
        <authorList>
            <person name="Teng J.L."/>
            <person name="Tang Y."/>
            <person name="Huang Y."/>
            <person name="Guo F."/>
            <person name="Wei W."/>
            <person name="Chen J.H."/>
            <person name="Wong S.Y."/>
            <person name="Lau S.K."/>
            <person name="Woo P.C."/>
        </authorList>
    </citation>
    <scope>NUCLEOTIDE SEQUENCE [LARGE SCALE GENOMIC DNA]</scope>
    <source>
        <strain evidence="3 4">JCM 13375</strain>
    </source>
</reference>
<feature type="domain" description="HTH merR-type" evidence="2">
    <location>
        <begin position="1"/>
        <end position="69"/>
    </location>
</feature>
<accession>A0A137YUQ9</accession>
<dbReference type="PANTHER" id="PTHR30204:SF93">
    <property type="entry name" value="HTH MERR-TYPE DOMAIN-CONTAINING PROTEIN"/>
    <property type="match status" value="1"/>
</dbReference>